<evidence type="ECO:0000313" key="4">
    <source>
        <dbReference type="Proteomes" id="UP000261380"/>
    </source>
</evidence>
<keyword evidence="4" id="KW-1185">Reference proteome</keyword>
<reference evidence="3" key="1">
    <citation type="submission" date="2025-08" db="UniProtKB">
        <authorList>
            <consortium name="Ensembl"/>
        </authorList>
    </citation>
    <scope>IDENTIFICATION</scope>
</reference>
<protein>
    <recommendedName>
        <fullName evidence="2">UDENN domain-containing protein</fullName>
    </recommendedName>
</protein>
<organism evidence="3 4">
    <name type="scientific">Xiphophorus couchianus</name>
    <name type="common">Monterrey platyfish</name>
    <dbReference type="NCBI Taxonomy" id="32473"/>
    <lineage>
        <taxon>Eukaryota</taxon>
        <taxon>Metazoa</taxon>
        <taxon>Chordata</taxon>
        <taxon>Craniata</taxon>
        <taxon>Vertebrata</taxon>
        <taxon>Euteleostomi</taxon>
        <taxon>Actinopterygii</taxon>
        <taxon>Neopterygii</taxon>
        <taxon>Teleostei</taxon>
        <taxon>Neoteleostei</taxon>
        <taxon>Acanthomorphata</taxon>
        <taxon>Ovalentaria</taxon>
        <taxon>Atherinomorphae</taxon>
        <taxon>Cyprinodontiformes</taxon>
        <taxon>Poeciliidae</taxon>
        <taxon>Poeciliinae</taxon>
        <taxon>Xiphophorus</taxon>
    </lineage>
</organism>
<dbReference type="STRING" id="32473.ENSXCOP00000000032"/>
<evidence type="ECO:0000313" key="3">
    <source>
        <dbReference type="Ensembl" id="ENSXCOP00000000032.1"/>
    </source>
</evidence>
<dbReference type="InterPro" id="IPR051942">
    <property type="entry name" value="DENN_domain_containing_2"/>
</dbReference>
<dbReference type="Ensembl" id="ENSXCOT00000000032.1">
    <property type="protein sequence ID" value="ENSXCOP00000000032.1"/>
    <property type="gene ID" value="ENSXCOG00000000029.1"/>
</dbReference>
<dbReference type="InterPro" id="IPR037516">
    <property type="entry name" value="Tripartite_DENN"/>
</dbReference>
<evidence type="ECO:0000256" key="1">
    <source>
        <dbReference type="ARBA" id="ARBA00022658"/>
    </source>
</evidence>
<dbReference type="GeneTree" id="ENSGT00950000182931"/>
<dbReference type="PANTHER" id="PTHR15288:SF6">
    <property type="entry name" value="DENN DOMAIN-CONTAINING PROTEIN 2C"/>
    <property type="match status" value="1"/>
</dbReference>
<evidence type="ECO:0000259" key="2">
    <source>
        <dbReference type="PROSITE" id="PS50211"/>
    </source>
</evidence>
<dbReference type="InterPro" id="IPR001194">
    <property type="entry name" value="cDENN_dom"/>
</dbReference>
<feature type="domain" description="UDENN" evidence="2">
    <location>
        <begin position="1"/>
        <end position="198"/>
    </location>
</feature>
<dbReference type="SMART" id="SM00799">
    <property type="entry name" value="DENN"/>
    <property type="match status" value="1"/>
</dbReference>
<dbReference type="Proteomes" id="UP000261380">
    <property type="component" value="Unplaced"/>
</dbReference>
<keyword evidence="1" id="KW-0344">Guanine-nucleotide releasing factor</keyword>
<reference evidence="3" key="2">
    <citation type="submission" date="2025-09" db="UniProtKB">
        <authorList>
            <consortium name="Ensembl"/>
        </authorList>
    </citation>
    <scope>IDENTIFICATION</scope>
</reference>
<dbReference type="GO" id="GO:0005085">
    <property type="term" value="F:guanyl-nucleotide exchange factor activity"/>
    <property type="evidence" value="ECO:0007669"/>
    <property type="project" value="UniProtKB-KW"/>
</dbReference>
<accession>A0A3B5KNI9</accession>
<dbReference type="InterPro" id="IPR043153">
    <property type="entry name" value="DENN_C"/>
</dbReference>
<proteinExistence type="predicted"/>
<dbReference type="AlphaFoldDB" id="A0A3B5KNI9"/>
<sequence length="198" mass="22380">MKILEEVERRREISPPLVYTFMRSVMEAPFPAPGRTVTVKSFLPGSGNEVLTLCRPVDSRLEHVDFDSLLQCLSVGKLLQVFASLLLERRVIFIADKLSVLSRCGHAVLALLYPFTWQHTFVPVLPASMLDISCSPTPFLIGVLAPCLPEVLELPIEEVKQLEVSSSPLCFLFMLQHEKVTLLSDFFRMRPRPQNRVS</sequence>
<dbReference type="Gene3D" id="3.40.50.11500">
    <property type="match status" value="1"/>
</dbReference>
<name>A0A3B5KNI9_9TELE</name>
<dbReference type="FunFam" id="3.40.50.11500:FF:000004">
    <property type="entry name" value="DENN domain-containing protein 2C isoform X1"/>
    <property type="match status" value="1"/>
</dbReference>
<dbReference type="PANTHER" id="PTHR15288">
    <property type="entry name" value="DENN DOMAIN-CONTAINING PROTEIN 2"/>
    <property type="match status" value="1"/>
</dbReference>
<dbReference type="PROSITE" id="PS50211">
    <property type="entry name" value="DENN"/>
    <property type="match status" value="1"/>
</dbReference>
<dbReference type="Pfam" id="PF02141">
    <property type="entry name" value="DENN"/>
    <property type="match status" value="1"/>
</dbReference>